<dbReference type="RefSeq" id="WP_160684925.1">
    <property type="nucleotide sequence ID" value="NZ_WTYW01000005.1"/>
</dbReference>
<accession>A0A844ZEI1</accession>
<feature type="transmembrane region" description="Helical" evidence="2">
    <location>
        <begin position="51"/>
        <end position="76"/>
    </location>
</feature>
<evidence type="ECO:0000313" key="3">
    <source>
        <dbReference type="EMBL" id="MXO86931.1"/>
    </source>
</evidence>
<comment type="caution">
    <text evidence="3">The sequence shown here is derived from an EMBL/GenBank/DDBJ whole genome shotgun (WGS) entry which is preliminary data.</text>
</comment>
<proteinExistence type="predicted"/>
<keyword evidence="2" id="KW-0472">Membrane</keyword>
<gene>
    <name evidence="3" type="ORF">GRI38_12925</name>
</gene>
<dbReference type="EMBL" id="WTYW01000005">
    <property type="protein sequence ID" value="MXO86931.1"/>
    <property type="molecule type" value="Genomic_DNA"/>
</dbReference>
<evidence type="ECO:0000256" key="1">
    <source>
        <dbReference type="SAM" id="MobiDB-lite"/>
    </source>
</evidence>
<feature type="transmembrane region" description="Helical" evidence="2">
    <location>
        <begin position="88"/>
        <end position="105"/>
    </location>
</feature>
<keyword evidence="4" id="KW-1185">Reference proteome</keyword>
<sequence>MDPSSAGTRSDENVVDLLSHLTSQSAHLAQQQVNLVQAEMRESVSDIQKSIASLLGAAVFGISGLGVTLMGIAYLIGDAIGDRDLATLLVGIATLIIAAILYAVARGKMKDTHLKPERTIDTVERTPDAARGELTHSGATR</sequence>
<evidence type="ECO:0000256" key="2">
    <source>
        <dbReference type="SAM" id="Phobius"/>
    </source>
</evidence>
<dbReference type="OrthoDB" id="7477739at2"/>
<dbReference type="Pfam" id="PF07332">
    <property type="entry name" value="Phage_holin_3_6"/>
    <property type="match status" value="1"/>
</dbReference>
<keyword evidence="2" id="KW-0812">Transmembrane</keyword>
<evidence type="ECO:0008006" key="5">
    <source>
        <dbReference type="Google" id="ProtNLM"/>
    </source>
</evidence>
<dbReference type="AlphaFoldDB" id="A0A844ZEI1"/>
<protein>
    <recommendedName>
        <fullName evidence="5">Holin-X, holin superfamily III</fullName>
    </recommendedName>
</protein>
<dbReference type="InterPro" id="IPR009937">
    <property type="entry name" value="Phage_holin_3_6"/>
</dbReference>
<keyword evidence="2" id="KW-1133">Transmembrane helix</keyword>
<feature type="region of interest" description="Disordered" evidence="1">
    <location>
        <begin position="116"/>
        <end position="141"/>
    </location>
</feature>
<organism evidence="3 4">
    <name type="scientific">Parapontixanthobacter aurantiacus</name>
    <dbReference type="NCBI Taxonomy" id="1463599"/>
    <lineage>
        <taxon>Bacteria</taxon>
        <taxon>Pseudomonadati</taxon>
        <taxon>Pseudomonadota</taxon>
        <taxon>Alphaproteobacteria</taxon>
        <taxon>Sphingomonadales</taxon>
        <taxon>Erythrobacteraceae</taxon>
        <taxon>Parapontixanthobacter</taxon>
    </lineage>
</organism>
<feature type="compositionally biased region" description="Basic and acidic residues" evidence="1">
    <location>
        <begin position="116"/>
        <end position="134"/>
    </location>
</feature>
<name>A0A844ZEI1_9SPHN</name>
<evidence type="ECO:0000313" key="4">
    <source>
        <dbReference type="Proteomes" id="UP000433104"/>
    </source>
</evidence>
<dbReference type="Proteomes" id="UP000433104">
    <property type="component" value="Unassembled WGS sequence"/>
</dbReference>
<reference evidence="3 4" key="1">
    <citation type="submission" date="2019-12" db="EMBL/GenBank/DDBJ databases">
        <title>Genomic-based taxomic classification of the family Erythrobacteraceae.</title>
        <authorList>
            <person name="Xu L."/>
        </authorList>
    </citation>
    <scope>NUCLEOTIDE SEQUENCE [LARGE SCALE GENOMIC DNA]</scope>
    <source>
        <strain evidence="3 4">MCCC 1A09962</strain>
    </source>
</reference>